<dbReference type="OrthoDB" id="9801455at2"/>
<proteinExistence type="predicted"/>
<feature type="signal peptide" evidence="1">
    <location>
        <begin position="1"/>
        <end position="21"/>
    </location>
</feature>
<dbReference type="RefSeq" id="WP_149770893.1">
    <property type="nucleotide sequence ID" value="NZ_VDFQ02000005.1"/>
</dbReference>
<feature type="chain" id="PRO_5024392595" description="Glycosyl hydrolase family 43" evidence="1">
    <location>
        <begin position="22"/>
        <end position="352"/>
    </location>
</feature>
<reference evidence="2 3" key="1">
    <citation type="submission" date="2019-09" db="EMBL/GenBank/DDBJ databases">
        <title>Mumia zhuanghuii sp. nov. isolated from the intestinal contents of plateau pika (Ochotona curzoniae) in the Qinghai-Tibet plateau of China.</title>
        <authorList>
            <person name="Tian Z."/>
        </authorList>
    </citation>
    <scope>NUCLEOTIDE SEQUENCE [LARGE SCALE GENOMIC DNA]</scope>
    <source>
        <strain evidence="3">350</strain>
    </source>
</reference>
<keyword evidence="1" id="KW-0732">Signal</keyword>
<evidence type="ECO:0008006" key="4">
    <source>
        <dbReference type="Google" id="ProtNLM"/>
    </source>
</evidence>
<name>A0A5Q6RRT0_9ACTN</name>
<sequence length="352" mass="38409">MGALTVALAAAATLVVPAAHAAPPDPPILKKWANPGIAKVGNGYVMLHTTDWAAKGAAASASKPNGPWKIAKDRPLLTKAPKWATAPAGAKQSRSVWAPSLIRGRNGTWVVYYAAPVRGSSSAPRCIGTGTSTSPLGPFVPDARPIACYKGSGTKPKDAVKNERSTSLIDATPSVVKGQTVLTYKTSHAYKQSGRTMWHTTIRMLRLNPDDPTKVLANPVHKNGASIQLTSVRHKYIEENPSLIYRAGKFTLFTSWGWYGTRDQYWTRYRQSKQLWKAFPKSTRTLGFPKGTRTWGRGNAQAVVGLKKGTWNFFWNGHRPKSVRGEGPKYLYVGKLAWSGGKPRVSKVYKRG</sequence>
<evidence type="ECO:0000313" key="3">
    <source>
        <dbReference type="Proteomes" id="UP000307768"/>
    </source>
</evidence>
<protein>
    <recommendedName>
        <fullName evidence="4">Glycosyl hydrolase family 43</fullName>
    </recommendedName>
</protein>
<evidence type="ECO:0000313" key="2">
    <source>
        <dbReference type="EMBL" id="KAA1420724.1"/>
    </source>
</evidence>
<dbReference type="Gene3D" id="2.115.10.20">
    <property type="entry name" value="Glycosyl hydrolase domain, family 43"/>
    <property type="match status" value="1"/>
</dbReference>
<comment type="caution">
    <text evidence="2">The sequence shown here is derived from an EMBL/GenBank/DDBJ whole genome shotgun (WGS) entry which is preliminary data.</text>
</comment>
<dbReference type="AlphaFoldDB" id="A0A5Q6RRT0"/>
<accession>A0A5Q6RRT0</accession>
<organism evidence="2 3">
    <name type="scientific">Mumia zhuanghuii</name>
    <dbReference type="NCBI Taxonomy" id="2585211"/>
    <lineage>
        <taxon>Bacteria</taxon>
        <taxon>Bacillati</taxon>
        <taxon>Actinomycetota</taxon>
        <taxon>Actinomycetes</taxon>
        <taxon>Propionibacteriales</taxon>
        <taxon>Nocardioidaceae</taxon>
        <taxon>Mumia</taxon>
    </lineage>
</organism>
<dbReference type="Proteomes" id="UP000307768">
    <property type="component" value="Unassembled WGS sequence"/>
</dbReference>
<evidence type="ECO:0000256" key="1">
    <source>
        <dbReference type="SAM" id="SignalP"/>
    </source>
</evidence>
<dbReference type="SUPFAM" id="SSF75005">
    <property type="entry name" value="Arabinanase/levansucrase/invertase"/>
    <property type="match status" value="1"/>
</dbReference>
<dbReference type="InterPro" id="IPR023296">
    <property type="entry name" value="Glyco_hydro_beta-prop_sf"/>
</dbReference>
<gene>
    <name evidence="2" type="ORF">FE697_017460</name>
</gene>
<dbReference type="EMBL" id="VDFQ02000005">
    <property type="protein sequence ID" value="KAA1420724.1"/>
    <property type="molecule type" value="Genomic_DNA"/>
</dbReference>